<keyword evidence="6" id="KW-1185">Reference proteome</keyword>
<evidence type="ECO:0000313" key="6">
    <source>
        <dbReference type="Proteomes" id="UP000484015"/>
    </source>
</evidence>
<dbReference type="Gene3D" id="3.30.450.90">
    <property type="match status" value="1"/>
</dbReference>
<sequence length="549" mass="60749">MKTGIFQRALKFVDRYIVSSKKDGYPKLLTGENDAVIKIYATHHAHVAVMAESSEKATIYVTEEFQESEEYKALCRRIKSLGFTATVVIESGGVIRTKYGLSSSMLNESVTGTHKSANTTYFEQLLQAAIQARARQIQFHVRKDNCGIVFNIDGDIYPYTSISAELGNDVCSNAYTNMADPKSFEEGKGSFSTTIDQSCTIEIAIDGNLYNLRYQSMPEADGGYDVSMRIQLQGSKGAVPSLESLGFTPSAIKALKRVANAPRGAVYATGPMGQGKTTTLYALMHRPRHLRNRYVMTFEDPPEYDQFGVTRVPVAHVGYANGVKRALRMGAHIVMIGEIRDAEMGMMAKVMSETGPKVFTTLHVLGADKCVSRLCGEEIAIPRQSLCDVDMVAAFFYQRLIPKLCDCAFKVSDRPDVLDPAIKSELDRLEIPLERVRVRNKAGCTHPDGSKKCNEGKLNAIPCIEMIEPDEEYMRLARDGKDGDAKDYWLSTCKTHVTEEDITGKPIIANALYQVYLGNVDASDVQENLGLISKYRPTIKRNKLTAIAA</sequence>
<dbReference type="InterPro" id="IPR027417">
    <property type="entry name" value="P-loop_NTPase"/>
</dbReference>
<dbReference type="AlphaFoldDB" id="A0A6L6Q8V9"/>
<dbReference type="SUPFAM" id="SSF52540">
    <property type="entry name" value="P-loop containing nucleoside triphosphate hydrolases"/>
    <property type="match status" value="1"/>
</dbReference>
<evidence type="ECO:0000259" key="4">
    <source>
        <dbReference type="Pfam" id="PF00437"/>
    </source>
</evidence>
<evidence type="ECO:0000313" key="5">
    <source>
        <dbReference type="EMBL" id="MTW05894.1"/>
    </source>
</evidence>
<dbReference type="Gene3D" id="3.40.50.300">
    <property type="entry name" value="P-loop containing nucleotide triphosphate hydrolases"/>
    <property type="match status" value="1"/>
</dbReference>
<reference evidence="5 6" key="1">
    <citation type="submission" date="2019-11" db="EMBL/GenBank/DDBJ databases">
        <title>Type strains purchased from KCTC, JCM and DSMZ.</title>
        <authorList>
            <person name="Lu H."/>
        </authorList>
    </citation>
    <scope>NUCLEOTIDE SEQUENCE [LARGE SCALE GENOMIC DNA]</scope>
    <source>
        <strain evidence="5 6">KCTC 42409</strain>
    </source>
</reference>
<dbReference type="InterPro" id="IPR001482">
    <property type="entry name" value="T2SS/T4SS_dom"/>
</dbReference>
<comment type="caution">
    <text evidence="5">The sequence shown here is derived from an EMBL/GenBank/DDBJ whole genome shotgun (WGS) entry which is preliminary data.</text>
</comment>
<evidence type="ECO:0000256" key="2">
    <source>
        <dbReference type="ARBA" id="ARBA00022741"/>
    </source>
</evidence>
<evidence type="ECO:0000256" key="1">
    <source>
        <dbReference type="ARBA" id="ARBA00006611"/>
    </source>
</evidence>
<dbReference type="OrthoDB" id="5790493at2"/>
<dbReference type="GO" id="GO:0016887">
    <property type="term" value="F:ATP hydrolysis activity"/>
    <property type="evidence" value="ECO:0007669"/>
    <property type="project" value="TreeGrafter"/>
</dbReference>
<proteinExistence type="inferred from homology"/>
<dbReference type="Pfam" id="PF00437">
    <property type="entry name" value="T2SSE"/>
    <property type="match status" value="1"/>
</dbReference>
<feature type="domain" description="Bacterial type II secretion system protein E" evidence="4">
    <location>
        <begin position="121"/>
        <end position="480"/>
    </location>
</feature>
<dbReference type="PANTHER" id="PTHR30258">
    <property type="entry name" value="TYPE II SECRETION SYSTEM PROTEIN GSPE-RELATED"/>
    <property type="match status" value="1"/>
</dbReference>
<protein>
    <recommendedName>
        <fullName evidence="4">Bacterial type II secretion system protein E domain-containing protein</fullName>
    </recommendedName>
</protein>
<dbReference type="EMBL" id="WNLA01000032">
    <property type="protein sequence ID" value="MTW05894.1"/>
    <property type="molecule type" value="Genomic_DNA"/>
</dbReference>
<keyword evidence="2" id="KW-0547">Nucleotide-binding</keyword>
<accession>A0A6L6Q8V9</accession>
<name>A0A6L6Q8V9_9BURK</name>
<dbReference type="PANTHER" id="PTHR30258:SF2">
    <property type="entry name" value="COMG OPERON PROTEIN 1"/>
    <property type="match status" value="1"/>
</dbReference>
<dbReference type="GO" id="GO:0005524">
    <property type="term" value="F:ATP binding"/>
    <property type="evidence" value="ECO:0007669"/>
    <property type="project" value="UniProtKB-KW"/>
</dbReference>
<dbReference type="GO" id="GO:0005886">
    <property type="term" value="C:plasma membrane"/>
    <property type="evidence" value="ECO:0007669"/>
    <property type="project" value="TreeGrafter"/>
</dbReference>
<organism evidence="5 6">
    <name type="scientific">Pseudoduganella ginsengisoli</name>
    <dbReference type="NCBI Taxonomy" id="1462440"/>
    <lineage>
        <taxon>Bacteria</taxon>
        <taxon>Pseudomonadati</taxon>
        <taxon>Pseudomonadota</taxon>
        <taxon>Betaproteobacteria</taxon>
        <taxon>Burkholderiales</taxon>
        <taxon>Oxalobacteraceae</taxon>
        <taxon>Telluria group</taxon>
        <taxon>Pseudoduganella</taxon>
    </lineage>
</organism>
<dbReference type="RefSeq" id="WP_155442236.1">
    <property type="nucleotide sequence ID" value="NZ_WNLA01000032.1"/>
</dbReference>
<evidence type="ECO:0000256" key="3">
    <source>
        <dbReference type="ARBA" id="ARBA00022840"/>
    </source>
</evidence>
<gene>
    <name evidence="5" type="ORF">GM668_27830</name>
</gene>
<dbReference type="Proteomes" id="UP000484015">
    <property type="component" value="Unassembled WGS sequence"/>
</dbReference>
<comment type="similarity">
    <text evidence="1">Belongs to the GSP E family.</text>
</comment>
<keyword evidence="3" id="KW-0067">ATP-binding</keyword>